<feature type="transmembrane region" description="Helical" evidence="3">
    <location>
        <begin position="552"/>
        <end position="574"/>
    </location>
</feature>
<dbReference type="AlphaFoldDB" id="A0A815CJH4"/>
<dbReference type="InterPro" id="IPR036259">
    <property type="entry name" value="MFS_trans_sf"/>
</dbReference>
<feature type="transmembrane region" description="Helical" evidence="3">
    <location>
        <begin position="20"/>
        <end position="43"/>
    </location>
</feature>
<feature type="transmembrane region" description="Helical" evidence="3">
    <location>
        <begin position="515"/>
        <end position="540"/>
    </location>
</feature>
<feature type="transmembrane region" description="Helical" evidence="3">
    <location>
        <begin position="113"/>
        <end position="137"/>
    </location>
</feature>
<name>A0A815CJH4_9BILA</name>
<dbReference type="PROSITE" id="PS50850">
    <property type="entry name" value="MFS"/>
    <property type="match status" value="1"/>
</dbReference>
<dbReference type="Proteomes" id="UP000663829">
    <property type="component" value="Unassembled WGS sequence"/>
</dbReference>
<evidence type="ECO:0000313" key="7">
    <source>
        <dbReference type="EMBL" id="CAF3727921.1"/>
    </source>
</evidence>
<evidence type="ECO:0000256" key="2">
    <source>
        <dbReference type="SAM" id="MobiDB-lite"/>
    </source>
</evidence>
<sequence length="614" mass="68541">MSKLTQCFKRVTIWSSKQIFIVFAAFLVYVLADGTTFSFGLYVDELLSTYNAKKRSTLWISILAALTQSVPLLLSPFVCWLTMKWGARYTALVGTLVSSIGYMVPFFSTRNSIIMPTIGYGLLLSSGLAFCYVPAYLTLPYYFEEDRGLATGLAVSGSGVGQVILAVLIKSCIMKYGWKGASLITGGVFLSMTISALAFKKPLTSSSPEENTKKIKIPQITISDDEQTTIVLKDVDIDEVLPRRRTRGMTMANILLATVPIRSTRGNTTTTMESIQKISQQSPPEKRRSSFTADRNFMRSKPRSYTISNEYAQQRFRSNTIAVPAIMLSSTFKRIEKFKPLQSSQKFSSVIIEKDHEQGFHSTNSLDEETTCPIAPKEYISNTLIAEENEEDAEEGEMNELDKEKEAAPVIQKDNWLFNGRFLLFCLSNFLLCLVIGVPYVFLPNYIREIFDGSTSYFASWALSNVGIASAIGQILLGYMHDRRLIEAWIMYTVAVILSGIALVLLALNEARYKPVVLISAFVFGLAISANYALQLLIIIDALTIDYMPKAFGSLQLCQGISTLIGIPLQGLYITLMRNVQNAYKYTFLSSGLIIILSGVIMFLWPLFKPYNKT</sequence>
<dbReference type="Proteomes" id="UP000677228">
    <property type="component" value="Unassembled WGS sequence"/>
</dbReference>
<evidence type="ECO:0000313" key="8">
    <source>
        <dbReference type="EMBL" id="CAF4081327.1"/>
    </source>
</evidence>
<feature type="transmembrane region" description="Helical" evidence="3">
    <location>
        <begin position="586"/>
        <end position="608"/>
    </location>
</feature>
<reference evidence="6" key="1">
    <citation type="submission" date="2021-02" db="EMBL/GenBank/DDBJ databases">
        <authorList>
            <person name="Nowell W R."/>
        </authorList>
    </citation>
    <scope>NUCLEOTIDE SEQUENCE</scope>
</reference>
<accession>A0A815CJH4</accession>
<dbReference type="Proteomes" id="UP000681722">
    <property type="component" value="Unassembled WGS sequence"/>
</dbReference>
<evidence type="ECO:0000259" key="4">
    <source>
        <dbReference type="PROSITE" id="PS50850"/>
    </source>
</evidence>
<feature type="domain" description="Major facilitator superfamily (MFS) profile" evidence="4">
    <location>
        <begin position="421"/>
        <end position="614"/>
    </location>
</feature>
<feature type="transmembrane region" description="Helical" evidence="3">
    <location>
        <begin position="489"/>
        <end position="509"/>
    </location>
</feature>
<evidence type="ECO:0000313" key="6">
    <source>
        <dbReference type="EMBL" id="CAF1283696.1"/>
    </source>
</evidence>
<feature type="transmembrane region" description="Helical" evidence="3">
    <location>
        <begin position="149"/>
        <end position="169"/>
    </location>
</feature>
<dbReference type="SUPFAM" id="SSF103473">
    <property type="entry name" value="MFS general substrate transporter"/>
    <property type="match status" value="1"/>
</dbReference>
<feature type="transmembrane region" description="Helical" evidence="3">
    <location>
        <begin position="455"/>
        <end position="477"/>
    </location>
</feature>
<dbReference type="OrthoDB" id="410267at2759"/>
<organism evidence="6 9">
    <name type="scientific">Didymodactylos carnosus</name>
    <dbReference type="NCBI Taxonomy" id="1234261"/>
    <lineage>
        <taxon>Eukaryota</taxon>
        <taxon>Metazoa</taxon>
        <taxon>Spiralia</taxon>
        <taxon>Gnathifera</taxon>
        <taxon>Rotifera</taxon>
        <taxon>Eurotatoria</taxon>
        <taxon>Bdelloidea</taxon>
        <taxon>Philodinida</taxon>
        <taxon>Philodinidae</taxon>
        <taxon>Didymodactylos</taxon>
    </lineage>
</organism>
<dbReference type="PANTHER" id="PTHR11360">
    <property type="entry name" value="MONOCARBOXYLATE TRANSPORTER"/>
    <property type="match status" value="1"/>
</dbReference>
<feature type="transmembrane region" description="Helical" evidence="3">
    <location>
        <begin position="181"/>
        <end position="199"/>
    </location>
</feature>
<keyword evidence="3" id="KW-0812">Transmembrane</keyword>
<dbReference type="EMBL" id="CAJOBC010029085">
    <property type="protein sequence ID" value="CAF4081327.1"/>
    <property type="molecule type" value="Genomic_DNA"/>
</dbReference>
<feature type="region of interest" description="Disordered" evidence="2">
    <location>
        <begin position="267"/>
        <end position="293"/>
    </location>
</feature>
<keyword evidence="3" id="KW-1133">Transmembrane helix</keyword>
<gene>
    <name evidence="6" type="ORF">GPM918_LOCUS27683</name>
    <name evidence="5" type="ORF">OVA965_LOCUS12307</name>
    <name evidence="8" type="ORF">SRO942_LOCUS28044</name>
    <name evidence="7" type="ORF">TMI583_LOCUS12314</name>
</gene>
<comment type="caution">
    <text evidence="6">The sequence shown here is derived from an EMBL/GenBank/DDBJ whole genome shotgun (WGS) entry which is preliminary data.</text>
</comment>
<dbReference type="InterPro" id="IPR011701">
    <property type="entry name" value="MFS"/>
</dbReference>
<dbReference type="EMBL" id="CAJNOQ010011724">
    <property type="protein sequence ID" value="CAF1283696.1"/>
    <property type="molecule type" value="Genomic_DNA"/>
</dbReference>
<feature type="compositionally biased region" description="Polar residues" evidence="2">
    <location>
        <begin position="267"/>
        <end position="283"/>
    </location>
</feature>
<comment type="subcellular location">
    <subcellularLocation>
        <location evidence="1">Membrane</location>
        <topology evidence="1">Multi-pass membrane protein</topology>
    </subcellularLocation>
</comment>
<feature type="transmembrane region" description="Helical" evidence="3">
    <location>
        <begin position="58"/>
        <end position="82"/>
    </location>
</feature>
<protein>
    <recommendedName>
        <fullName evidence="4">Major facilitator superfamily (MFS) profile domain-containing protein</fullName>
    </recommendedName>
</protein>
<dbReference type="Pfam" id="PF07690">
    <property type="entry name" value="MFS_1"/>
    <property type="match status" value="2"/>
</dbReference>
<dbReference type="InterPro" id="IPR020846">
    <property type="entry name" value="MFS_dom"/>
</dbReference>
<feature type="transmembrane region" description="Helical" evidence="3">
    <location>
        <begin position="422"/>
        <end position="443"/>
    </location>
</feature>
<dbReference type="GO" id="GO:0008028">
    <property type="term" value="F:monocarboxylic acid transmembrane transporter activity"/>
    <property type="evidence" value="ECO:0007669"/>
    <property type="project" value="TreeGrafter"/>
</dbReference>
<evidence type="ECO:0000313" key="5">
    <source>
        <dbReference type="EMBL" id="CAF0954362.1"/>
    </source>
</evidence>
<dbReference type="EMBL" id="CAJOBA010004926">
    <property type="protein sequence ID" value="CAF3727921.1"/>
    <property type="molecule type" value="Genomic_DNA"/>
</dbReference>
<evidence type="ECO:0000313" key="9">
    <source>
        <dbReference type="Proteomes" id="UP000663829"/>
    </source>
</evidence>
<dbReference type="InterPro" id="IPR050327">
    <property type="entry name" value="Proton-linked_MCT"/>
</dbReference>
<evidence type="ECO:0000256" key="3">
    <source>
        <dbReference type="SAM" id="Phobius"/>
    </source>
</evidence>
<dbReference type="PANTHER" id="PTHR11360:SF260">
    <property type="entry name" value="MFS DOMAIN-CONTAINING PROTEIN"/>
    <property type="match status" value="1"/>
</dbReference>
<dbReference type="Proteomes" id="UP000682733">
    <property type="component" value="Unassembled WGS sequence"/>
</dbReference>
<keyword evidence="3" id="KW-0472">Membrane</keyword>
<dbReference type="GO" id="GO:0016020">
    <property type="term" value="C:membrane"/>
    <property type="evidence" value="ECO:0007669"/>
    <property type="project" value="UniProtKB-SubCell"/>
</dbReference>
<keyword evidence="9" id="KW-1185">Reference proteome</keyword>
<evidence type="ECO:0000256" key="1">
    <source>
        <dbReference type="ARBA" id="ARBA00004141"/>
    </source>
</evidence>
<dbReference type="Gene3D" id="1.20.1250.20">
    <property type="entry name" value="MFS general substrate transporter like domains"/>
    <property type="match status" value="2"/>
</dbReference>
<proteinExistence type="predicted"/>
<dbReference type="EMBL" id="CAJNOK010004920">
    <property type="protein sequence ID" value="CAF0954362.1"/>
    <property type="molecule type" value="Genomic_DNA"/>
</dbReference>